<dbReference type="GO" id="GO:0004617">
    <property type="term" value="F:phosphoglycerate dehydrogenase activity"/>
    <property type="evidence" value="ECO:0007669"/>
    <property type="project" value="UniProtKB-EC"/>
</dbReference>
<evidence type="ECO:0000259" key="5">
    <source>
        <dbReference type="Pfam" id="PF00389"/>
    </source>
</evidence>
<feature type="domain" description="D-isomer specific 2-hydroxyacid dehydrogenase catalytic" evidence="5">
    <location>
        <begin position="5"/>
        <end position="307"/>
    </location>
</feature>
<dbReference type="EMBL" id="FO117580">
    <property type="protein sequence ID" value="CCF99470.1"/>
    <property type="molecule type" value="Genomic_DNA"/>
</dbReference>
<dbReference type="InterPro" id="IPR036291">
    <property type="entry name" value="NAD(P)-bd_dom_sf"/>
</dbReference>
<accession>H6REK9</accession>
<dbReference type="GO" id="GO:0051287">
    <property type="term" value="F:NAD binding"/>
    <property type="evidence" value="ECO:0007669"/>
    <property type="project" value="InterPro"/>
</dbReference>
<reference evidence="7" key="1">
    <citation type="journal article" date="2012" name="Environ. Microbiol.">
        <title>Genomic content of uncultured Bacteroidetes from contrasting oceanic provinces in the North Atlantic Ocean.</title>
        <authorList>
            <person name="Gomez-Pereira P.R."/>
            <person name="Schuler M."/>
            <person name="Fuchs B.M."/>
            <person name="Bennke C."/>
            <person name="Teeling H."/>
            <person name="Waldmann J."/>
            <person name="Richter M."/>
            <person name="Barbe V."/>
            <person name="Bataille E."/>
            <person name="Glockner F.O."/>
            <person name="Amann R."/>
        </authorList>
    </citation>
    <scope>NUCLEOTIDE SEQUENCE</scope>
</reference>
<dbReference type="InterPro" id="IPR029753">
    <property type="entry name" value="D-isomer_DH_CS"/>
</dbReference>
<sequence>MKKALITDRVHQHLIAGLEEMGYDVEYEPTITLDQVKEIISLYEGIVINSKVKMYKELIDRSDSLKWIARLGSGLEIIDIPYAKSKGIAVVSSPEGNRNAVAEHCLGMLLALCNNMLSADREVREFRWNREANRGIEIAGKTIGIIGYGQMGSAFVSKVSSWPLDIVVYDKFKKLSFDEQPNIKIVCESEVWSKADIISIHVPYNGDTHHLINRVNIDRCKDGVIIINSSRGAIVHTEDLVTALESGKVSGACLDVYENEKPNTYTEHERQLYSRLYVMDHVILSPHIAGWTNEALYKIADTIISKVRCLNLD</sequence>
<dbReference type="PANTHER" id="PTHR42789">
    <property type="entry name" value="D-ISOMER SPECIFIC 2-HYDROXYACID DEHYDROGENASE FAMILY PROTEIN (AFU_ORTHOLOGUE AFUA_6G10090)"/>
    <property type="match status" value="1"/>
</dbReference>
<organism evidence="7">
    <name type="scientific">uncultured Flavobacteriia bacterium</name>
    <dbReference type="NCBI Taxonomy" id="212695"/>
    <lineage>
        <taxon>Bacteria</taxon>
        <taxon>Pseudomonadati</taxon>
        <taxon>Bacteroidota</taxon>
        <taxon>Flavobacteriia</taxon>
        <taxon>environmental samples</taxon>
    </lineage>
</organism>
<evidence type="ECO:0000256" key="3">
    <source>
        <dbReference type="ARBA" id="ARBA00023027"/>
    </source>
</evidence>
<feature type="domain" description="D-isomer specific 2-hydroxyacid dehydrogenase NAD-binding" evidence="6">
    <location>
        <begin position="106"/>
        <end position="289"/>
    </location>
</feature>
<evidence type="ECO:0000256" key="2">
    <source>
        <dbReference type="ARBA" id="ARBA00023002"/>
    </source>
</evidence>
<dbReference type="PROSITE" id="PS00670">
    <property type="entry name" value="D_2_HYDROXYACID_DH_2"/>
    <property type="match status" value="1"/>
</dbReference>
<evidence type="ECO:0000259" key="6">
    <source>
        <dbReference type="Pfam" id="PF02826"/>
    </source>
</evidence>
<dbReference type="InterPro" id="IPR006139">
    <property type="entry name" value="D-isomer_2_OHA_DH_cat_dom"/>
</dbReference>
<protein>
    <submittedName>
        <fullName evidence="7">D-3-phosphoglycerate dehydrogenase</fullName>
        <ecNumber evidence="7">1.1.1.95</ecNumber>
    </submittedName>
</protein>
<dbReference type="Pfam" id="PF00389">
    <property type="entry name" value="2-Hacid_dh"/>
    <property type="match status" value="1"/>
</dbReference>
<keyword evidence="2 4" id="KW-0560">Oxidoreductase</keyword>
<dbReference type="SUPFAM" id="SSF52283">
    <property type="entry name" value="Formate/glycerate dehydrogenase catalytic domain-like"/>
    <property type="match status" value="1"/>
</dbReference>
<evidence type="ECO:0000256" key="1">
    <source>
        <dbReference type="ARBA" id="ARBA00005854"/>
    </source>
</evidence>
<keyword evidence="3" id="KW-0520">NAD</keyword>
<dbReference type="AlphaFoldDB" id="H6REK9"/>
<dbReference type="Pfam" id="PF02826">
    <property type="entry name" value="2-Hacid_dh_C"/>
    <property type="match status" value="1"/>
</dbReference>
<evidence type="ECO:0000256" key="4">
    <source>
        <dbReference type="RuleBase" id="RU003719"/>
    </source>
</evidence>
<dbReference type="PANTHER" id="PTHR42789:SF1">
    <property type="entry name" value="D-ISOMER SPECIFIC 2-HYDROXYACID DEHYDROGENASE FAMILY PROTEIN (AFU_ORTHOLOGUE AFUA_6G10090)"/>
    <property type="match status" value="1"/>
</dbReference>
<dbReference type="InterPro" id="IPR006140">
    <property type="entry name" value="D-isomer_DH_NAD-bd"/>
</dbReference>
<dbReference type="EC" id="1.1.1.95" evidence="7"/>
<evidence type="ECO:0000313" key="7">
    <source>
        <dbReference type="EMBL" id="CCF99470.1"/>
    </source>
</evidence>
<comment type="similarity">
    <text evidence="1 4">Belongs to the D-isomer specific 2-hydroxyacid dehydrogenase family.</text>
</comment>
<gene>
    <name evidence="7" type="primary">serA</name>
    <name evidence="7" type="ORF">VIS_S3BGA110016</name>
</gene>
<proteinExistence type="inferred from homology"/>
<reference evidence="7" key="2">
    <citation type="submission" date="2012-02" db="EMBL/GenBank/DDBJ databases">
        <authorList>
            <person name="Genoscope - CEA"/>
        </authorList>
    </citation>
    <scope>NUCLEOTIDE SEQUENCE</scope>
</reference>
<dbReference type="Gene3D" id="3.40.50.720">
    <property type="entry name" value="NAD(P)-binding Rossmann-like Domain"/>
    <property type="match status" value="2"/>
</dbReference>
<dbReference type="SUPFAM" id="SSF51735">
    <property type="entry name" value="NAD(P)-binding Rossmann-fold domains"/>
    <property type="match status" value="1"/>
</dbReference>
<dbReference type="InterPro" id="IPR050857">
    <property type="entry name" value="D-2-hydroxyacid_DH"/>
</dbReference>
<name>H6REK9_9BACT</name>